<keyword evidence="3" id="KW-1185">Reference proteome</keyword>
<dbReference type="SUPFAM" id="SSF51735">
    <property type="entry name" value="NAD(P)-binding Rossmann-fold domains"/>
    <property type="match status" value="1"/>
</dbReference>
<dbReference type="EMBL" id="CP001968">
    <property type="protein sequence ID" value="ADD68809.1"/>
    <property type="molecule type" value="Genomic_DNA"/>
</dbReference>
<dbReference type="eggNOG" id="COG0702">
    <property type="taxonomic scope" value="Bacteria"/>
</dbReference>
<organism evidence="2 3">
    <name type="scientific">Denitrovibrio acetiphilus (strain DSM 12809 / NBRC 114555 / N2460)</name>
    <dbReference type="NCBI Taxonomy" id="522772"/>
    <lineage>
        <taxon>Bacteria</taxon>
        <taxon>Pseudomonadati</taxon>
        <taxon>Deferribacterota</taxon>
        <taxon>Deferribacteres</taxon>
        <taxon>Deferribacterales</taxon>
        <taxon>Geovibrionaceae</taxon>
        <taxon>Denitrovibrio</taxon>
    </lineage>
</organism>
<dbReference type="FunCoup" id="D4H1P9">
    <property type="interactions" value="90"/>
</dbReference>
<reference evidence="2 3" key="1">
    <citation type="journal article" date="2010" name="Stand. Genomic Sci.">
        <title>Complete genome sequence of Denitrovibrio acetiphilus type strain (N2460).</title>
        <authorList>
            <person name="Kiss H."/>
            <person name="Lang E."/>
            <person name="Lapidus A."/>
            <person name="Copeland A."/>
            <person name="Nolan M."/>
            <person name="Glavina Del Rio T."/>
            <person name="Chen F."/>
            <person name="Lucas S."/>
            <person name="Tice H."/>
            <person name="Cheng J.F."/>
            <person name="Han C."/>
            <person name="Goodwin L."/>
            <person name="Pitluck S."/>
            <person name="Liolios K."/>
            <person name="Pati A."/>
            <person name="Ivanova N."/>
            <person name="Mavromatis K."/>
            <person name="Chen A."/>
            <person name="Palaniappan K."/>
            <person name="Land M."/>
            <person name="Hauser L."/>
            <person name="Chang Y.J."/>
            <person name="Jeffries C.D."/>
            <person name="Detter J.C."/>
            <person name="Brettin T."/>
            <person name="Spring S."/>
            <person name="Rohde M."/>
            <person name="Goker M."/>
            <person name="Woyke T."/>
            <person name="Bristow J."/>
            <person name="Eisen J.A."/>
            <person name="Markowitz V."/>
            <person name="Hugenholtz P."/>
            <person name="Kyrpides N.C."/>
            <person name="Klenk H.P."/>
        </authorList>
    </citation>
    <scope>NUCLEOTIDE SEQUENCE [LARGE SCALE GENOMIC DNA]</scope>
    <source>
        <strain evidence="3">DSM 12809 / NBRC 114555 / N2460</strain>
    </source>
</reference>
<dbReference type="GO" id="GO:0004029">
    <property type="term" value="F:aldehyde dehydrogenase (NAD+) activity"/>
    <property type="evidence" value="ECO:0007669"/>
    <property type="project" value="TreeGrafter"/>
</dbReference>
<proteinExistence type="predicted"/>
<dbReference type="Proteomes" id="UP000002012">
    <property type="component" value="Chromosome"/>
</dbReference>
<dbReference type="HOGENOM" id="CLU_007383_6_11_0"/>
<dbReference type="Gene3D" id="3.40.50.720">
    <property type="entry name" value="NAD(P)-binding Rossmann-like Domain"/>
    <property type="match status" value="1"/>
</dbReference>
<sequence>MKILITGATGYIGRRLAYELINDGADLRIFVRNSAKLDRKILSSCETVEGSTFNPDSLREALNGVHTAYYLIHSMGKSGDFEDMDKQSAELFRKECIIAGVKKIIYLGGLGETESASKHLRSRMETGDTLAAEHHKIQTIIFRAGVIIGSGSVSFEIIRNICQKLPAMVTPKWVDTKTEPIGVEDVLRYLKSAGLRTFQPSSGKVVIDIGAEVLSFKEMLEKGAETMGLKRRVFKVPILSPKMSSYWLIVFTPVNFGVAKALVEGLSSETVKLNGNAEKLFPDIVPESYEASFRRAIEDIHNRQVISSWCDSSNGKACDLPFVHDISHAVFKDRYVKEIGKSDPKDVFRNIMTIGGKNGWGAYDVLWRLRGFLDKLVGGYGISRGRRDDSDLRIGDSLDFWKVADLVPEKRLLLSAQMKLPGTAWLEFQLIDGYLIQTAFFYPKGLLGRLYWYTMLPFHKLIFRRMIRELVTDTQT</sequence>
<dbReference type="AlphaFoldDB" id="D4H1P9"/>
<dbReference type="InterPro" id="IPR051783">
    <property type="entry name" value="NAD(P)-dependent_oxidoreduct"/>
</dbReference>
<dbReference type="PANTHER" id="PTHR48079">
    <property type="entry name" value="PROTEIN YEEZ"/>
    <property type="match status" value="1"/>
</dbReference>
<feature type="domain" description="NAD(P)-binding" evidence="1">
    <location>
        <begin position="7"/>
        <end position="136"/>
    </location>
</feature>
<evidence type="ECO:0000259" key="1">
    <source>
        <dbReference type="Pfam" id="PF13460"/>
    </source>
</evidence>
<dbReference type="KEGG" id="dap:Dacet_2046"/>
<dbReference type="Pfam" id="PF13460">
    <property type="entry name" value="NAD_binding_10"/>
    <property type="match status" value="1"/>
</dbReference>
<dbReference type="PANTHER" id="PTHR48079:SF6">
    <property type="entry name" value="NAD(P)-BINDING DOMAIN-CONTAINING PROTEIN-RELATED"/>
    <property type="match status" value="1"/>
</dbReference>
<dbReference type="InterPro" id="IPR021295">
    <property type="entry name" value="DUF2867"/>
</dbReference>
<evidence type="ECO:0000313" key="3">
    <source>
        <dbReference type="Proteomes" id="UP000002012"/>
    </source>
</evidence>
<dbReference type="InterPro" id="IPR036291">
    <property type="entry name" value="NAD(P)-bd_dom_sf"/>
</dbReference>
<gene>
    <name evidence="2" type="ordered locus">Dacet_2046</name>
</gene>
<evidence type="ECO:0000313" key="2">
    <source>
        <dbReference type="EMBL" id="ADD68809.1"/>
    </source>
</evidence>
<accession>D4H1P9</accession>
<dbReference type="PaxDb" id="522772-Dacet_2046"/>
<dbReference type="GO" id="GO:0005737">
    <property type="term" value="C:cytoplasm"/>
    <property type="evidence" value="ECO:0007669"/>
    <property type="project" value="TreeGrafter"/>
</dbReference>
<dbReference type="OrthoDB" id="9774199at2"/>
<dbReference type="Pfam" id="PF11066">
    <property type="entry name" value="DUF2867"/>
    <property type="match status" value="1"/>
</dbReference>
<dbReference type="RefSeq" id="WP_013011313.1">
    <property type="nucleotide sequence ID" value="NC_013943.1"/>
</dbReference>
<dbReference type="InParanoid" id="D4H1P9"/>
<protein>
    <submittedName>
        <fullName evidence="2">NmrA family protein</fullName>
    </submittedName>
</protein>
<name>D4H1P9_DENA2</name>
<dbReference type="InterPro" id="IPR016040">
    <property type="entry name" value="NAD(P)-bd_dom"/>
</dbReference>
<dbReference type="STRING" id="522772.Dacet_2046"/>